<feature type="transmembrane region" description="Helical" evidence="3">
    <location>
        <begin position="81"/>
        <end position="104"/>
    </location>
</feature>
<proteinExistence type="predicted"/>
<dbReference type="PROSITE" id="PS50887">
    <property type="entry name" value="GGDEF"/>
    <property type="match status" value="1"/>
</dbReference>
<evidence type="ECO:0000313" key="6">
    <source>
        <dbReference type="Proteomes" id="UP000078428"/>
    </source>
</evidence>
<name>A0A178MR24_9PROT</name>
<evidence type="ECO:0000259" key="4">
    <source>
        <dbReference type="PROSITE" id="PS50887"/>
    </source>
</evidence>
<dbReference type="AlphaFoldDB" id="A0A178MR24"/>
<dbReference type="GO" id="GO:0005886">
    <property type="term" value="C:plasma membrane"/>
    <property type="evidence" value="ECO:0007669"/>
    <property type="project" value="TreeGrafter"/>
</dbReference>
<dbReference type="InterPro" id="IPR050469">
    <property type="entry name" value="Diguanylate_Cyclase"/>
</dbReference>
<comment type="caution">
    <text evidence="5">The sequence shown here is derived from an EMBL/GenBank/DDBJ whole genome shotgun (WGS) entry which is preliminary data.</text>
</comment>
<dbReference type="EC" id="2.7.7.65" evidence="1"/>
<dbReference type="EMBL" id="LWQT01000053">
    <property type="protein sequence ID" value="OAN50525.1"/>
    <property type="molecule type" value="Genomic_DNA"/>
</dbReference>
<dbReference type="GO" id="GO:0043709">
    <property type="term" value="P:cell adhesion involved in single-species biofilm formation"/>
    <property type="evidence" value="ECO:0007669"/>
    <property type="project" value="TreeGrafter"/>
</dbReference>
<dbReference type="Gene3D" id="3.30.70.270">
    <property type="match status" value="1"/>
</dbReference>
<dbReference type="GO" id="GO:0052621">
    <property type="term" value="F:diguanylate cyclase activity"/>
    <property type="evidence" value="ECO:0007669"/>
    <property type="project" value="UniProtKB-EC"/>
</dbReference>
<dbReference type="STRING" id="1285242.A6A04_18200"/>
<evidence type="ECO:0000256" key="1">
    <source>
        <dbReference type="ARBA" id="ARBA00012528"/>
    </source>
</evidence>
<evidence type="ECO:0000256" key="2">
    <source>
        <dbReference type="ARBA" id="ARBA00034247"/>
    </source>
</evidence>
<accession>A0A178MR24</accession>
<feature type="transmembrane region" description="Helical" evidence="3">
    <location>
        <begin position="110"/>
        <end position="143"/>
    </location>
</feature>
<dbReference type="RefSeq" id="WP_068492278.1">
    <property type="nucleotide sequence ID" value="NZ_LWQT01000053.1"/>
</dbReference>
<feature type="transmembrane region" description="Helical" evidence="3">
    <location>
        <begin position="155"/>
        <end position="173"/>
    </location>
</feature>
<feature type="domain" description="GGDEF" evidence="4">
    <location>
        <begin position="225"/>
        <end position="357"/>
    </location>
</feature>
<dbReference type="SUPFAM" id="SSF55073">
    <property type="entry name" value="Nucleotide cyclase"/>
    <property type="match status" value="1"/>
</dbReference>
<dbReference type="PANTHER" id="PTHR45138:SF9">
    <property type="entry name" value="DIGUANYLATE CYCLASE DGCM-RELATED"/>
    <property type="match status" value="1"/>
</dbReference>
<dbReference type="NCBIfam" id="TIGR00254">
    <property type="entry name" value="GGDEF"/>
    <property type="match status" value="1"/>
</dbReference>
<protein>
    <recommendedName>
        <fullName evidence="1">diguanylate cyclase</fullName>
        <ecNumber evidence="1">2.7.7.65</ecNumber>
    </recommendedName>
</protein>
<dbReference type="FunFam" id="3.30.70.270:FF:000001">
    <property type="entry name" value="Diguanylate cyclase domain protein"/>
    <property type="match status" value="1"/>
</dbReference>
<comment type="catalytic activity">
    <reaction evidence="2">
        <text>2 GTP = 3',3'-c-di-GMP + 2 diphosphate</text>
        <dbReference type="Rhea" id="RHEA:24898"/>
        <dbReference type="ChEBI" id="CHEBI:33019"/>
        <dbReference type="ChEBI" id="CHEBI:37565"/>
        <dbReference type="ChEBI" id="CHEBI:58805"/>
        <dbReference type="EC" id="2.7.7.65"/>
    </reaction>
</comment>
<dbReference type="SMART" id="SM00267">
    <property type="entry name" value="GGDEF"/>
    <property type="match status" value="1"/>
</dbReference>
<dbReference type="Proteomes" id="UP000078428">
    <property type="component" value="Unassembled WGS sequence"/>
</dbReference>
<reference evidence="5 6" key="1">
    <citation type="submission" date="2016-04" db="EMBL/GenBank/DDBJ databases">
        <title>Draft genome sequence of freshwater magnetotactic bacteria Magnetospirillum marisnigri SP-1 and Magnetospirillum moscoviense BB-1.</title>
        <authorList>
            <person name="Koziaeva V."/>
            <person name="Dziuba M.V."/>
            <person name="Ivanov T.M."/>
            <person name="Kuznetsov B."/>
            <person name="Grouzdev D.S."/>
        </authorList>
    </citation>
    <scope>NUCLEOTIDE SEQUENCE [LARGE SCALE GENOMIC DNA]</scope>
    <source>
        <strain evidence="5 6">SP-1</strain>
    </source>
</reference>
<dbReference type="PANTHER" id="PTHR45138">
    <property type="entry name" value="REGULATORY COMPONENTS OF SENSORY TRANSDUCTION SYSTEM"/>
    <property type="match status" value="1"/>
</dbReference>
<feature type="transmembrane region" description="Helical" evidence="3">
    <location>
        <begin position="56"/>
        <end position="74"/>
    </location>
</feature>
<keyword evidence="3" id="KW-0812">Transmembrane</keyword>
<dbReference type="InterPro" id="IPR000160">
    <property type="entry name" value="GGDEF_dom"/>
</dbReference>
<evidence type="ECO:0000313" key="5">
    <source>
        <dbReference type="EMBL" id="OAN50525.1"/>
    </source>
</evidence>
<dbReference type="CDD" id="cd01949">
    <property type="entry name" value="GGDEF"/>
    <property type="match status" value="1"/>
</dbReference>
<evidence type="ECO:0000256" key="3">
    <source>
        <dbReference type="SAM" id="Phobius"/>
    </source>
</evidence>
<gene>
    <name evidence="5" type="ORF">A6A04_18200</name>
</gene>
<organism evidence="5 6">
    <name type="scientific">Paramagnetospirillum marisnigri</name>
    <dbReference type="NCBI Taxonomy" id="1285242"/>
    <lineage>
        <taxon>Bacteria</taxon>
        <taxon>Pseudomonadati</taxon>
        <taxon>Pseudomonadota</taxon>
        <taxon>Alphaproteobacteria</taxon>
        <taxon>Rhodospirillales</taxon>
        <taxon>Magnetospirillaceae</taxon>
        <taxon>Paramagnetospirillum</taxon>
    </lineage>
</organism>
<dbReference type="GO" id="GO:1902201">
    <property type="term" value="P:negative regulation of bacterial-type flagellum-dependent cell motility"/>
    <property type="evidence" value="ECO:0007669"/>
    <property type="project" value="TreeGrafter"/>
</dbReference>
<dbReference type="Pfam" id="PF00990">
    <property type="entry name" value="GGDEF"/>
    <property type="match status" value="1"/>
</dbReference>
<keyword evidence="3" id="KW-0472">Membrane</keyword>
<sequence>MRFDHLLFGRTEFPDGAEYRQFQHRFACVLVVFSTSVTALFIIAALTGSAHLHPHYLWSGAAYCVLNAVALALLRAKPERLPVIATICMTASFLLEAVAFFSNAEDEMRIVWFALSIPAVYLLVGTWYGLFLTGVSIIFIFAANPLLPTPYSANAIITMAVAIGYISAFFFAFSSKSISFHHAMVLANQKLADQAAKDPLTGLYNARAYYALCESALKQAQRSQAPFAMMFVDLDHFKRINDTYGHEAGDTVLRTVANALRMGVRQSDFIGRIGGEEFSALLPDTDIEGAVALAEKLRQDIENLMPDIGEKRLAITASIGVAAAKAHSESIAKIQSQADQAMYVAKREGRNRVTCIA</sequence>
<feature type="transmembrane region" description="Helical" evidence="3">
    <location>
        <begin position="26"/>
        <end position="50"/>
    </location>
</feature>
<dbReference type="InterPro" id="IPR029787">
    <property type="entry name" value="Nucleotide_cyclase"/>
</dbReference>
<keyword evidence="3" id="KW-1133">Transmembrane helix</keyword>
<dbReference type="InterPro" id="IPR043128">
    <property type="entry name" value="Rev_trsase/Diguanyl_cyclase"/>
</dbReference>
<keyword evidence="6" id="KW-1185">Reference proteome</keyword>
<dbReference type="OrthoDB" id="9812260at2"/>